<feature type="compositionally biased region" description="Low complexity" evidence="1">
    <location>
        <begin position="99"/>
        <end position="115"/>
    </location>
</feature>
<dbReference type="Proteomes" id="UP000235392">
    <property type="component" value="Unassembled WGS sequence"/>
</dbReference>
<dbReference type="EMBL" id="PGCI01000088">
    <property type="protein sequence ID" value="PLW41535.1"/>
    <property type="molecule type" value="Genomic_DNA"/>
</dbReference>
<feature type="compositionally biased region" description="Low complexity" evidence="1">
    <location>
        <begin position="40"/>
        <end position="49"/>
    </location>
</feature>
<feature type="region of interest" description="Disordered" evidence="1">
    <location>
        <begin position="1"/>
        <end position="54"/>
    </location>
</feature>
<evidence type="ECO:0000313" key="3">
    <source>
        <dbReference type="Proteomes" id="UP000235392"/>
    </source>
</evidence>
<proteinExistence type="predicted"/>
<name>A0A2N5UUV7_9BASI</name>
<sequence>MLVEPTYQGSTNLDTPVHHQMNQPPYQQSTHHSTIPPPGSSQQSAPGQGKVYPLTTQSANYIPPVHLGYPRLTLRVTCRRGNRILNPLTTTTPVKTMGEAEAGTADAGTETPLPT</sequence>
<protein>
    <submittedName>
        <fullName evidence="2">Uncharacterized protein</fullName>
    </submittedName>
</protein>
<dbReference type="AlphaFoldDB" id="A0A2N5UUV7"/>
<evidence type="ECO:0000313" key="2">
    <source>
        <dbReference type="EMBL" id="PLW41535.1"/>
    </source>
</evidence>
<organism evidence="2 3">
    <name type="scientific">Puccinia coronata f. sp. avenae</name>
    <dbReference type="NCBI Taxonomy" id="200324"/>
    <lineage>
        <taxon>Eukaryota</taxon>
        <taxon>Fungi</taxon>
        <taxon>Dikarya</taxon>
        <taxon>Basidiomycota</taxon>
        <taxon>Pucciniomycotina</taxon>
        <taxon>Pucciniomycetes</taxon>
        <taxon>Pucciniales</taxon>
        <taxon>Pucciniaceae</taxon>
        <taxon>Puccinia</taxon>
    </lineage>
</organism>
<evidence type="ECO:0000256" key="1">
    <source>
        <dbReference type="SAM" id="MobiDB-lite"/>
    </source>
</evidence>
<comment type="caution">
    <text evidence="2">The sequence shown here is derived from an EMBL/GenBank/DDBJ whole genome shotgun (WGS) entry which is preliminary data.</text>
</comment>
<feature type="compositionally biased region" description="Polar residues" evidence="1">
    <location>
        <begin position="7"/>
        <end position="33"/>
    </location>
</feature>
<accession>A0A2N5UUV7</accession>
<feature type="region of interest" description="Disordered" evidence="1">
    <location>
        <begin position="86"/>
        <end position="115"/>
    </location>
</feature>
<reference evidence="2 3" key="1">
    <citation type="submission" date="2017-11" db="EMBL/GenBank/DDBJ databases">
        <title>De novo assembly and phasing of dikaryotic genomes from two isolates of Puccinia coronata f. sp. avenae, the causal agent of oat crown rust.</title>
        <authorList>
            <person name="Miller M.E."/>
            <person name="Zhang Y."/>
            <person name="Omidvar V."/>
            <person name="Sperschneider J."/>
            <person name="Schwessinger B."/>
            <person name="Raley C."/>
            <person name="Palmer J.M."/>
            <person name="Garnica D."/>
            <person name="Upadhyaya N."/>
            <person name="Rathjen J."/>
            <person name="Taylor J.M."/>
            <person name="Park R.F."/>
            <person name="Dodds P.N."/>
            <person name="Hirsch C.D."/>
            <person name="Kianian S.F."/>
            <person name="Figueroa M."/>
        </authorList>
    </citation>
    <scope>NUCLEOTIDE SEQUENCE [LARGE SCALE GENOMIC DNA]</scope>
    <source>
        <strain evidence="2">12SD80</strain>
    </source>
</reference>
<gene>
    <name evidence="2" type="ORF">PCASD_10011</name>
</gene>